<gene>
    <name evidence="1" type="ORF">TSOC_005333</name>
</gene>
<accession>A0A2J8A6J0</accession>
<dbReference type="EMBL" id="PGGS01000143">
    <property type="protein sequence ID" value="PNH08138.1"/>
    <property type="molecule type" value="Genomic_DNA"/>
</dbReference>
<organism evidence="1 2">
    <name type="scientific">Tetrabaena socialis</name>
    <dbReference type="NCBI Taxonomy" id="47790"/>
    <lineage>
        <taxon>Eukaryota</taxon>
        <taxon>Viridiplantae</taxon>
        <taxon>Chlorophyta</taxon>
        <taxon>core chlorophytes</taxon>
        <taxon>Chlorophyceae</taxon>
        <taxon>CS clade</taxon>
        <taxon>Chlamydomonadales</taxon>
        <taxon>Tetrabaenaceae</taxon>
        <taxon>Tetrabaena</taxon>
    </lineage>
</organism>
<dbReference type="AlphaFoldDB" id="A0A2J8A6J0"/>
<comment type="caution">
    <text evidence="1">The sequence shown here is derived from an EMBL/GenBank/DDBJ whole genome shotgun (WGS) entry which is preliminary data.</text>
</comment>
<name>A0A2J8A6J0_9CHLO</name>
<reference evidence="1 2" key="1">
    <citation type="journal article" date="2017" name="Mol. Biol. Evol.">
        <title>The 4-celled Tetrabaena socialis nuclear genome reveals the essential components for genetic control of cell number at the origin of multicellularity in the volvocine lineage.</title>
        <authorList>
            <person name="Featherston J."/>
            <person name="Arakaki Y."/>
            <person name="Hanschen E.R."/>
            <person name="Ferris P.J."/>
            <person name="Michod R.E."/>
            <person name="Olson B.J.S.C."/>
            <person name="Nozaki H."/>
            <person name="Durand P.M."/>
        </authorList>
    </citation>
    <scope>NUCLEOTIDE SEQUENCE [LARGE SCALE GENOMIC DNA]</scope>
    <source>
        <strain evidence="1 2">NIES-571</strain>
    </source>
</reference>
<evidence type="ECO:0000313" key="1">
    <source>
        <dbReference type="EMBL" id="PNH08138.1"/>
    </source>
</evidence>
<dbReference type="Proteomes" id="UP000236333">
    <property type="component" value="Unassembled WGS sequence"/>
</dbReference>
<sequence>MTLPQHDLNLARLPRWMLDLLEQPTPTREERAAYFSFTSGVRHVRGSEPGSAAPEQRGVPVEAEAEVAREGCRLRDVPITVWYQRVDDRHVQAGLLMEGPEVDLADMPPHLERLELRGVLHLVNSAAPDHTAGGTPSTAVGAAAGCGGAAGGGARDGLALLRVCAVNRYEQEMLRLSVAELRHTGGLPASCRTELRETAGSAAGARLGKDIDSAKA</sequence>
<proteinExistence type="predicted"/>
<evidence type="ECO:0000313" key="2">
    <source>
        <dbReference type="Proteomes" id="UP000236333"/>
    </source>
</evidence>
<keyword evidence="2" id="KW-1185">Reference proteome</keyword>
<protein>
    <submittedName>
        <fullName evidence="1">Uncharacterized protein</fullName>
    </submittedName>
</protein>